<evidence type="ECO:0000256" key="2">
    <source>
        <dbReference type="SAM" id="MobiDB-lite"/>
    </source>
</evidence>
<evidence type="ECO:0000256" key="1">
    <source>
        <dbReference type="SAM" id="Coils"/>
    </source>
</evidence>
<dbReference type="AlphaFoldDB" id="A0A8H7IW23"/>
<feature type="region of interest" description="Disordered" evidence="2">
    <location>
        <begin position="339"/>
        <end position="363"/>
    </location>
</feature>
<reference evidence="3" key="2">
    <citation type="submission" date="2020-09" db="EMBL/GenBank/DDBJ databases">
        <title>Reference genome assembly for Australian Ascochyta lentis isolate Al4.</title>
        <authorList>
            <person name="Lee R.C."/>
            <person name="Farfan-Caceres L.M."/>
            <person name="Debler J.W."/>
            <person name="Williams A.H."/>
            <person name="Henares B.M."/>
        </authorList>
    </citation>
    <scope>NUCLEOTIDE SEQUENCE</scope>
    <source>
        <strain evidence="3">Al4</strain>
    </source>
</reference>
<feature type="compositionally biased region" description="Polar residues" evidence="2">
    <location>
        <begin position="253"/>
        <end position="282"/>
    </location>
</feature>
<evidence type="ECO:0000313" key="4">
    <source>
        <dbReference type="Proteomes" id="UP000651452"/>
    </source>
</evidence>
<feature type="coiled-coil region" evidence="1">
    <location>
        <begin position="520"/>
        <end position="547"/>
    </location>
</feature>
<keyword evidence="4" id="KW-1185">Reference proteome</keyword>
<protein>
    <submittedName>
        <fullName evidence="3">Uncharacterized protein</fullName>
    </submittedName>
</protein>
<name>A0A8H7IW23_9PLEO</name>
<dbReference type="OrthoDB" id="10566960at2759"/>
<accession>A0A8H7IW23</accession>
<dbReference type="Proteomes" id="UP000651452">
    <property type="component" value="Unassembled WGS sequence"/>
</dbReference>
<dbReference type="EMBL" id="RZGK01000024">
    <property type="protein sequence ID" value="KAF9690393.1"/>
    <property type="molecule type" value="Genomic_DNA"/>
</dbReference>
<organism evidence="3 4">
    <name type="scientific">Ascochyta lentis</name>
    <dbReference type="NCBI Taxonomy" id="205686"/>
    <lineage>
        <taxon>Eukaryota</taxon>
        <taxon>Fungi</taxon>
        <taxon>Dikarya</taxon>
        <taxon>Ascomycota</taxon>
        <taxon>Pezizomycotina</taxon>
        <taxon>Dothideomycetes</taxon>
        <taxon>Pleosporomycetidae</taxon>
        <taxon>Pleosporales</taxon>
        <taxon>Pleosporineae</taxon>
        <taxon>Didymellaceae</taxon>
        <taxon>Ascochyta</taxon>
    </lineage>
</organism>
<feature type="compositionally biased region" description="Basic residues" evidence="2">
    <location>
        <begin position="211"/>
        <end position="224"/>
    </location>
</feature>
<sequence length="599" mass="67196">MHHSPSHHDHAMTALDALVRSLARAFEDAGSTSKTALRKVLHEHVRRLIPLRSVANDGELESFYTVAAWYLTKPYLLKQDCITKQDFADDDARIIDESRRIKAITTLNQTWGAKAITQIRKDVRDPLPLPTIPARDFLEALVKIATKVTLNKFLQYFPPFVSDRLHSWRTEAQFHSQELQPCLQYRHIDAFYRDWYAPRFLQHGAIEHPSKRQKTSAHQRRTRTTTRPASQDEQVELPRRASLPELADGDTVIQENSPALSPWTNSTHQSRPSNASTGSQDHTALDDTALDNTALDDTALDNTALDNTALDNTTTEDSELPLHLGQSILDEGLQHQDFDDEETQASTEAANRAETPAANRINTALADPVDTASADATMARRRAPSLSEIRSTKLVQGKYDSLQQMGGFTHALQAIKWSIDSAKQLEQLKTAKAASKEALITAENELQELEEHVSERLPAGKNLDQATCELQANISRLDRIIDRLTAIQHEVAQEIAPGLADLKIEGSADLTSFDSTLTSANTARTSKEQQLEELEQFAEQLHTREDNRQNKAEEVDRLDSEYVSFMNIIQEVKRFVELIPSDSAAMARLKPLSELDNNK</sequence>
<gene>
    <name evidence="3" type="ORF">EKO04_011630</name>
</gene>
<reference evidence="3" key="1">
    <citation type="submission" date="2018-12" db="EMBL/GenBank/DDBJ databases">
        <authorList>
            <person name="Syme R.A."/>
            <person name="Farfan-Caceres L."/>
            <person name="Lichtenzveig J."/>
        </authorList>
    </citation>
    <scope>NUCLEOTIDE SEQUENCE</scope>
    <source>
        <strain evidence="3">Al4</strain>
    </source>
</reference>
<proteinExistence type="predicted"/>
<comment type="caution">
    <text evidence="3">The sequence shown here is derived from an EMBL/GenBank/DDBJ whole genome shotgun (WGS) entry which is preliminary data.</text>
</comment>
<keyword evidence="1" id="KW-0175">Coiled coil</keyword>
<feature type="coiled-coil region" evidence="1">
    <location>
        <begin position="425"/>
        <end position="452"/>
    </location>
</feature>
<evidence type="ECO:0000313" key="3">
    <source>
        <dbReference type="EMBL" id="KAF9690393.1"/>
    </source>
</evidence>
<feature type="region of interest" description="Disordered" evidence="2">
    <location>
        <begin position="206"/>
        <end position="284"/>
    </location>
</feature>